<dbReference type="AlphaFoldDB" id="A0A938BNL0"/>
<comment type="caution">
    <text evidence="2">The sequence shown here is derived from an EMBL/GenBank/DDBJ whole genome shotgun (WGS) entry which is preliminary data.</text>
</comment>
<gene>
    <name evidence="2" type="ORF">FJY75_05705</name>
</gene>
<evidence type="ECO:0000313" key="3">
    <source>
        <dbReference type="Proteomes" id="UP000748308"/>
    </source>
</evidence>
<name>A0A938BNL0_UNCEI</name>
<dbReference type="Pfam" id="PF03548">
    <property type="entry name" value="LolA"/>
    <property type="match status" value="1"/>
</dbReference>
<dbReference type="Proteomes" id="UP000748308">
    <property type="component" value="Unassembled WGS sequence"/>
</dbReference>
<sequence length="229" mass="25415">MRAQTASRAARRGRRAAWALALHLAAAACPAAASEPEDMTAVGPLVAAVRQRLIAGSLFQTEFVQVNRWAAFSEPDTARGRLTLAPPDRFVLEYREPPGQRIGSDGSFVWTFVPEERQVVRAPLDDTTGWGDFFVRGLETPADSFGRVERRAPWGEVVRVRLLPREEWGLEGLYVEIAAEARLPVGYGYTDAEGNAADFVFTRPRFPEAVGDTLFRFRVPAGHELFEAR</sequence>
<dbReference type="PANTHER" id="PTHR35869:SF1">
    <property type="entry name" value="OUTER-MEMBRANE LIPOPROTEIN CARRIER PROTEIN"/>
    <property type="match status" value="1"/>
</dbReference>
<dbReference type="PANTHER" id="PTHR35869">
    <property type="entry name" value="OUTER-MEMBRANE LIPOPROTEIN CARRIER PROTEIN"/>
    <property type="match status" value="1"/>
</dbReference>
<proteinExistence type="predicted"/>
<protein>
    <submittedName>
        <fullName evidence="2">Outer membrane lipoprotein carrier protein LolA</fullName>
    </submittedName>
</protein>
<dbReference type="Gene3D" id="2.50.20.10">
    <property type="entry name" value="Lipoprotein localisation LolA/LolB/LppX"/>
    <property type="match status" value="1"/>
</dbReference>
<dbReference type="SUPFAM" id="SSF89392">
    <property type="entry name" value="Prokaryotic lipoproteins and lipoprotein localization factors"/>
    <property type="match status" value="1"/>
</dbReference>
<dbReference type="InterPro" id="IPR029046">
    <property type="entry name" value="LolA/LolB/LppX"/>
</dbReference>
<dbReference type="PROSITE" id="PS51257">
    <property type="entry name" value="PROKAR_LIPOPROTEIN"/>
    <property type="match status" value="1"/>
</dbReference>
<evidence type="ECO:0000256" key="1">
    <source>
        <dbReference type="SAM" id="SignalP"/>
    </source>
</evidence>
<reference evidence="2" key="1">
    <citation type="submission" date="2019-03" db="EMBL/GenBank/DDBJ databases">
        <title>Lake Tanganyika Metagenome-Assembled Genomes (MAGs).</title>
        <authorList>
            <person name="Tran P."/>
        </authorList>
    </citation>
    <scope>NUCLEOTIDE SEQUENCE</scope>
    <source>
        <strain evidence="2">M_DeepCast_400m_m2_100</strain>
    </source>
</reference>
<keyword evidence="2" id="KW-0449">Lipoprotein</keyword>
<organism evidence="2 3">
    <name type="scientific">Eiseniibacteriota bacterium</name>
    <dbReference type="NCBI Taxonomy" id="2212470"/>
    <lineage>
        <taxon>Bacteria</taxon>
        <taxon>Candidatus Eiseniibacteriota</taxon>
    </lineage>
</organism>
<dbReference type="InterPro" id="IPR004564">
    <property type="entry name" value="OM_lipoprot_carrier_LolA-like"/>
</dbReference>
<feature type="signal peptide" evidence="1">
    <location>
        <begin position="1"/>
        <end position="33"/>
    </location>
</feature>
<dbReference type="EMBL" id="VGIY01000107">
    <property type="protein sequence ID" value="MBM3317328.1"/>
    <property type="molecule type" value="Genomic_DNA"/>
</dbReference>
<feature type="chain" id="PRO_5037694962" evidence="1">
    <location>
        <begin position="34"/>
        <end position="229"/>
    </location>
</feature>
<dbReference type="CDD" id="cd16325">
    <property type="entry name" value="LolA"/>
    <property type="match status" value="1"/>
</dbReference>
<keyword evidence="1" id="KW-0732">Signal</keyword>
<accession>A0A938BNL0</accession>
<evidence type="ECO:0000313" key="2">
    <source>
        <dbReference type="EMBL" id="MBM3317328.1"/>
    </source>
</evidence>